<accession>A0A8E1QYL6</accession>
<evidence type="ECO:0000259" key="3">
    <source>
        <dbReference type="Pfam" id="PF07859"/>
    </source>
</evidence>
<sequence length="340" mass="37566">MHFTSNINRFIITAFIIFNSFSAYSANTGHDEYSERNEADSFIARMPEKLQERQTEAIRKAMSGNNDLLLNVRNARNTAAKLPNGVYRTDISKSLTLFRSKRYDNDTTPLLVYFHGGGWVIGSINSCSRYCAAMAERGIAVLAVDYRLAPEHPFPEGLKDCIDAVKFACENMAKWKCSSISVGGDSSGGNLAIATALSFPKNTFSSLITFYPVTKAYADNSESWKLFGKGFGLDSELMNAFNEAYTTESHNPLVSPAEADDHALAKLPPTLLVAAERDILRCQGAEFAERLKNIGIEQKYILIPGSVHLFITVDGQPTAFKHSVNESSEFIFRHSGQATQ</sequence>
<dbReference type="InterPro" id="IPR029058">
    <property type="entry name" value="AB_hydrolase_fold"/>
</dbReference>
<dbReference type="Pfam" id="PF07859">
    <property type="entry name" value="Abhydrolase_3"/>
    <property type="match status" value="1"/>
</dbReference>
<feature type="domain" description="Alpha/beta hydrolase fold-3" evidence="3">
    <location>
        <begin position="111"/>
        <end position="311"/>
    </location>
</feature>
<dbReference type="PANTHER" id="PTHR48081:SF8">
    <property type="entry name" value="ALPHA_BETA HYDROLASE FOLD-3 DOMAIN-CONTAINING PROTEIN-RELATED"/>
    <property type="match status" value="1"/>
</dbReference>
<dbReference type="EMBL" id="LFQU01000006">
    <property type="protein sequence ID" value="KOO69002.1"/>
    <property type="molecule type" value="Genomic_DNA"/>
</dbReference>
<dbReference type="Proteomes" id="UP000036951">
    <property type="component" value="Unassembled WGS sequence"/>
</dbReference>
<evidence type="ECO:0000313" key="5">
    <source>
        <dbReference type="Proteomes" id="UP000036951"/>
    </source>
</evidence>
<feature type="chain" id="PRO_5034283993" description="Alpha/beta hydrolase fold-3 domain-containing protein" evidence="2">
    <location>
        <begin position="26"/>
        <end position="340"/>
    </location>
</feature>
<evidence type="ECO:0000256" key="1">
    <source>
        <dbReference type="ARBA" id="ARBA00022801"/>
    </source>
</evidence>
<dbReference type="Gene3D" id="3.40.50.1820">
    <property type="entry name" value="alpha/beta hydrolase"/>
    <property type="match status" value="1"/>
</dbReference>
<evidence type="ECO:0000313" key="4">
    <source>
        <dbReference type="EMBL" id="KOO69002.1"/>
    </source>
</evidence>
<evidence type="ECO:0000256" key="2">
    <source>
        <dbReference type="SAM" id="SignalP"/>
    </source>
</evidence>
<keyword evidence="5" id="KW-1185">Reference proteome</keyword>
<protein>
    <recommendedName>
        <fullName evidence="3">Alpha/beta hydrolase fold-3 domain-containing protein</fullName>
    </recommendedName>
</protein>
<reference evidence="4 5" key="1">
    <citation type="submission" date="2015-06" db="EMBL/GenBank/DDBJ databases">
        <title>Prevotella sp. 109, sp. nov., a novel member of the family Prevotellaceae isolated from human faeces.</title>
        <authorList>
            <person name="Shkoporov A.N."/>
            <person name="Chaplin A.V."/>
            <person name="Kafarskaia L.I."/>
            <person name="Efimov B.A."/>
        </authorList>
    </citation>
    <scope>NUCLEOTIDE SEQUENCE [LARGE SCALE GENOMIC DNA]</scope>
    <source>
        <strain evidence="4 5">109</strain>
    </source>
</reference>
<name>A0A8E1QYL6_9BACT</name>
<proteinExistence type="predicted"/>
<organism evidence="4 5">
    <name type="scientific">Xylanibacter rarus</name>
    <dbReference type="NCBI Taxonomy" id="1676614"/>
    <lineage>
        <taxon>Bacteria</taxon>
        <taxon>Pseudomonadati</taxon>
        <taxon>Bacteroidota</taxon>
        <taxon>Bacteroidia</taxon>
        <taxon>Bacteroidales</taxon>
        <taxon>Prevotellaceae</taxon>
        <taxon>Xylanibacter</taxon>
    </lineage>
</organism>
<dbReference type="PANTHER" id="PTHR48081">
    <property type="entry name" value="AB HYDROLASE SUPERFAMILY PROTEIN C4A8.06C"/>
    <property type="match status" value="1"/>
</dbReference>
<dbReference type="OrthoDB" id="9777975at2"/>
<dbReference type="InterPro" id="IPR013094">
    <property type="entry name" value="AB_hydrolase_3"/>
</dbReference>
<comment type="caution">
    <text evidence="4">The sequence shown here is derived from an EMBL/GenBank/DDBJ whole genome shotgun (WGS) entry which is preliminary data.</text>
</comment>
<dbReference type="SUPFAM" id="SSF53474">
    <property type="entry name" value="alpha/beta-Hydrolases"/>
    <property type="match status" value="1"/>
</dbReference>
<dbReference type="InterPro" id="IPR050300">
    <property type="entry name" value="GDXG_lipolytic_enzyme"/>
</dbReference>
<keyword evidence="1" id="KW-0378">Hydrolase</keyword>
<dbReference type="AlphaFoldDB" id="A0A8E1QYL6"/>
<dbReference type="GO" id="GO:0016787">
    <property type="term" value="F:hydrolase activity"/>
    <property type="evidence" value="ECO:0007669"/>
    <property type="project" value="UniProtKB-KW"/>
</dbReference>
<keyword evidence="2" id="KW-0732">Signal</keyword>
<gene>
    <name evidence="4" type="ORF">ACU52_04870</name>
</gene>
<feature type="signal peptide" evidence="2">
    <location>
        <begin position="1"/>
        <end position="25"/>
    </location>
</feature>